<protein>
    <recommendedName>
        <fullName evidence="5">Baseplate protein J-like domain-containing protein</fullName>
    </recommendedName>
</protein>
<dbReference type="Proteomes" id="UP000034565">
    <property type="component" value="Unassembled WGS sequence"/>
</dbReference>
<evidence type="ECO:0000313" key="3">
    <source>
        <dbReference type="EMBL" id="KKU70047.1"/>
    </source>
</evidence>
<keyword evidence="2" id="KW-1133">Transmembrane helix</keyword>
<feature type="transmembrane region" description="Helical" evidence="2">
    <location>
        <begin position="336"/>
        <end position="359"/>
    </location>
</feature>
<accession>A0A0G1SKT3</accession>
<evidence type="ECO:0000256" key="1">
    <source>
        <dbReference type="SAM" id="MobiDB-lite"/>
    </source>
</evidence>
<evidence type="ECO:0008006" key="5">
    <source>
        <dbReference type="Google" id="ProtNLM"/>
    </source>
</evidence>
<dbReference type="AlphaFoldDB" id="A0A0G1SKT3"/>
<feature type="region of interest" description="Disordered" evidence="1">
    <location>
        <begin position="290"/>
        <end position="318"/>
    </location>
</feature>
<sequence length="703" mass="75193">MQLPFLKKSPNTSTREYFFALEIDHGLIKSAVWSVINDKPQVLAVSSNQSWDDKSEDSLITAADAALSDATSHLDPTGKVNIHKVIFGLPADWVGADKISSTQLHHLKALSEKLDLQPMGFVVTPEAATKYLQFTEGVPPTTILIGFWPHILEITLVRLGKIDGTQLVHKSAHLADDVVEGLSRFSDIDMLPSRMLLYDSGIDLEEIKQLLLAHPWQAPTKHLPFLHFPKVEILPSDFTIRAIALSGGSEVAQATGLINSASETAVEQETVSEPAHSAADLGFVKDVDIITQSPPPPPPAPSPPPPPPPPPTPKPKLRLPHIRLPEFKLPRIQLPAMAAISVLVLAVMIGGLTAAYWYLPKAEVILFVTPKNLEHQFELVAGGKDLPAESMEAAVSADKSISTTGSKLVGDKATGAVSIANNAKTARSFPAGTILTSPSGLKFVLDETVAVASGSGDVFNPQPAKAVAKITASQIGGDYNLSAGTVFRVGTYAETETAAKNDAAISGGTSRQAKVVSKDDAAKLRADLSESLKSIAKDELSQKVSSEDQLITESISLLSLSESFDHKVDEEADNVTLKLSATARGLVVSKSELQSIIDAQVNPQIPAGYVFDTDVTQSMAVKKADKTTATFQVHVAAQLLPQMDVSQIAKDLTGKYPDRAKEYLQSLPAVGQIDILISPKMPAFLATLPRISKNITVSVRPLK</sequence>
<name>A0A0G1SKT3_9BACT</name>
<comment type="caution">
    <text evidence="3">The sequence shown here is derived from an EMBL/GenBank/DDBJ whole genome shotgun (WGS) entry which is preliminary data.</text>
</comment>
<keyword evidence="2" id="KW-0472">Membrane</keyword>
<evidence type="ECO:0000313" key="4">
    <source>
        <dbReference type="Proteomes" id="UP000034565"/>
    </source>
</evidence>
<keyword evidence="2" id="KW-0812">Transmembrane</keyword>
<proteinExistence type="predicted"/>
<evidence type="ECO:0000256" key="2">
    <source>
        <dbReference type="SAM" id="Phobius"/>
    </source>
</evidence>
<reference evidence="3 4" key="1">
    <citation type="journal article" date="2015" name="Nature">
        <title>rRNA introns, odd ribosomes, and small enigmatic genomes across a large radiation of phyla.</title>
        <authorList>
            <person name="Brown C.T."/>
            <person name="Hug L.A."/>
            <person name="Thomas B.C."/>
            <person name="Sharon I."/>
            <person name="Castelle C.J."/>
            <person name="Singh A."/>
            <person name="Wilkins M.J."/>
            <person name="Williams K.H."/>
            <person name="Banfield J.F."/>
        </authorList>
    </citation>
    <scope>NUCLEOTIDE SEQUENCE [LARGE SCALE GENOMIC DNA]</scope>
</reference>
<feature type="compositionally biased region" description="Pro residues" evidence="1">
    <location>
        <begin position="293"/>
        <end position="314"/>
    </location>
</feature>
<dbReference type="EMBL" id="LCOA01000005">
    <property type="protein sequence ID" value="KKU70047.1"/>
    <property type="molecule type" value="Genomic_DNA"/>
</dbReference>
<gene>
    <name evidence="3" type="ORF">UX92_C0005G0018</name>
</gene>
<organism evidence="3 4">
    <name type="scientific">Candidatus Amesbacteria bacterium GW2011_GWA1_47_20</name>
    <dbReference type="NCBI Taxonomy" id="1618354"/>
    <lineage>
        <taxon>Bacteria</taxon>
        <taxon>Candidatus Amesiibacteriota</taxon>
    </lineage>
</organism>